<dbReference type="Gene3D" id="3.90.25.10">
    <property type="entry name" value="UDP-galactose 4-epimerase, domain 1"/>
    <property type="match status" value="1"/>
</dbReference>
<dbReference type="InterPro" id="IPR008030">
    <property type="entry name" value="NmrA-like"/>
</dbReference>
<dbReference type="PANTHER" id="PTHR43162">
    <property type="match status" value="1"/>
</dbReference>
<dbReference type="Gene3D" id="3.40.50.720">
    <property type="entry name" value="NAD(P)-binding Rossmann-like Domain"/>
    <property type="match status" value="1"/>
</dbReference>
<dbReference type="Pfam" id="PF05368">
    <property type="entry name" value="NmrA"/>
    <property type="match status" value="1"/>
</dbReference>
<feature type="domain" description="NmrA-like" evidence="1">
    <location>
        <begin position="6"/>
        <end position="239"/>
    </location>
</feature>
<sequence>MAHEPEKIVVTTPTGHVGSRVVRLLLQAGVRPTLLMREPAKLDAATRDRVDVVQGDQGDADFVLRATEGADRLFWVDPPTPDDDPAAGYARMGSNAARAVRENGIARTVFLSSVGAEKRHGAGEIDGLARTEEQLDATGADVLHLRCGYFFTNLLMELDGLREGVLRTPWPLDFSMSWVDPRDIGEVVAARLLSDGWSGRHVQAVHGPENLTFRRVAEILSNAVGREVRAERISDDEFRASLRSAGLSNGQVEGIVGMSTGLRENFVPEDERSILTTTPTALAAWAHAHLRPLL</sequence>
<dbReference type="SUPFAM" id="SSF51735">
    <property type="entry name" value="NAD(P)-binding Rossmann-fold domains"/>
    <property type="match status" value="1"/>
</dbReference>
<keyword evidence="3" id="KW-1185">Reference proteome</keyword>
<dbReference type="Proteomes" id="UP000294947">
    <property type="component" value="Unassembled WGS sequence"/>
</dbReference>
<dbReference type="OrthoDB" id="4632815at2"/>
<protein>
    <submittedName>
        <fullName evidence="2">NmrA family transcriptional regulator</fullName>
    </submittedName>
</protein>
<comment type="caution">
    <text evidence="2">The sequence shown here is derived from an EMBL/GenBank/DDBJ whole genome shotgun (WGS) entry which is preliminary data.</text>
</comment>
<name>A0A4R4YVA4_9PSEU</name>
<dbReference type="InterPro" id="IPR051604">
    <property type="entry name" value="Ergot_Alk_Oxidoreductase"/>
</dbReference>
<dbReference type="PANTHER" id="PTHR43162:SF1">
    <property type="entry name" value="PRESTALK A DIFFERENTIATION PROTEIN A"/>
    <property type="match status" value="1"/>
</dbReference>
<dbReference type="InterPro" id="IPR036291">
    <property type="entry name" value="NAD(P)-bd_dom_sf"/>
</dbReference>
<gene>
    <name evidence="2" type="ORF">E1288_22525</name>
</gene>
<reference evidence="2 3" key="1">
    <citation type="submission" date="2019-03" db="EMBL/GenBank/DDBJ databases">
        <title>Draft genome sequences of novel Actinobacteria.</title>
        <authorList>
            <person name="Sahin N."/>
            <person name="Ay H."/>
            <person name="Saygin H."/>
        </authorList>
    </citation>
    <scope>NUCLEOTIDE SEQUENCE [LARGE SCALE GENOMIC DNA]</scope>
    <source>
        <strain evidence="2 3">7K502</strain>
    </source>
</reference>
<dbReference type="AlphaFoldDB" id="A0A4R4YVA4"/>
<dbReference type="RefSeq" id="WP_132488146.1">
    <property type="nucleotide sequence ID" value="NZ_SMKW01000030.1"/>
</dbReference>
<accession>A0A4R4YVA4</accession>
<evidence type="ECO:0000313" key="2">
    <source>
        <dbReference type="EMBL" id="TDD48434.1"/>
    </source>
</evidence>
<evidence type="ECO:0000313" key="3">
    <source>
        <dbReference type="Proteomes" id="UP000294947"/>
    </source>
</evidence>
<organism evidence="2 3">
    <name type="scientific">Saccharopolyspora elongata</name>
    <dbReference type="NCBI Taxonomy" id="2530387"/>
    <lineage>
        <taxon>Bacteria</taxon>
        <taxon>Bacillati</taxon>
        <taxon>Actinomycetota</taxon>
        <taxon>Actinomycetes</taxon>
        <taxon>Pseudonocardiales</taxon>
        <taxon>Pseudonocardiaceae</taxon>
        <taxon>Saccharopolyspora</taxon>
    </lineage>
</organism>
<evidence type="ECO:0000259" key="1">
    <source>
        <dbReference type="Pfam" id="PF05368"/>
    </source>
</evidence>
<proteinExistence type="predicted"/>
<dbReference type="EMBL" id="SMKW01000030">
    <property type="protein sequence ID" value="TDD48434.1"/>
    <property type="molecule type" value="Genomic_DNA"/>
</dbReference>